<feature type="compositionally biased region" description="Acidic residues" evidence="9">
    <location>
        <begin position="104"/>
        <end position="116"/>
    </location>
</feature>
<organism evidence="10 11">
    <name type="scientific">Bradymonas sediminis</name>
    <dbReference type="NCBI Taxonomy" id="1548548"/>
    <lineage>
        <taxon>Bacteria</taxon>
        <taxon>Deltaproteobacteria</taxon>
        <taxon>Bradymonadales</taxon>
        <taxon>Bradymonadaceae</taxon>
        <taxon>Bradymonas</taxon>
    </lineage>
</organism>
<dbReference type="CDD" id="cd06849">
    <property type="entry name" value="lipoyl_domain"/>
    <property type="match status" value="1"/>
</dbReference>
<proteinExistence type="inferred from homology"/>
<keyword evidence="4 8" id="KW-0450">Lipoyl</keyword>
<dbReference type="NCBIfam" id="TIGR01349">
    <property type="entry name" value="PDHac_trf_mito"/>
    <property type="match status" value="1"/>
</dbReference>
<dbReference type="GO" id="GO:0004742">
    <property type="term" value="F:dihydrolipoyllysine-residue acetyltransferase activity"/>
    <property type="evidence" value="ECO:0007669"/>
    <property type="project" value="UniProtKB-UniRule"/>
</dbReference>
<dbReference type="KEGG" id="bsed:DN745_14450"/>
<evidence type="ECO:0000256" key="7">
    <source>
        <dbReference type="ARBA" id="ARBA00048370"/>
    </source>
</evidence>
<dbReference type="Proteomes" id="UP000249799">
    <property type="component" value="Chromosome"/>
</dbReference>
<accession>A0A2Z4FP05</accession>
<comment type="subunit">
    <text evidence="2">Forms a 24-polypeptide structural core with octahedral symmetry.</text>
</comment>
<dbReference type="InterPro" id="IPR045257">
    <property type="entry name" value="E2/Pdx1"/>
</dbReference>
<dbReference type="GO" id="GO:0045254">
    <property type="term" value="C:pyruvate dehydrogenase complex"/>
    <property type="evidence" value="ECO:0007669"/>
    <property type="project" value="UniProtKB-UniRule"/>
</dbReference>
<dbReference type="InterPro" id="IPR004167">
    <property type="entry name" value="PSBD"/>
</dbReference>
<evidence type="ECO:0000256" key="8">
    <source>
        <dbReference type="RuleBase" id="RU361137"/>
    </source>
</evidence>
<feature type="region of interest" description="Disordered" evidence="9">
    <location>
        <begin position="94"/>
        <end position="138"/>
    </location>
</feature>
<dbReference type="PROSITE" id="PS00189">
    <property type="entry name" value="LIPOYL"/>
    <property type="match status" value="1"/>
</dbReference>
<dbReference type="PANTHER" id="PTHR23151:SF90">
    <property type="entry name" value="DIHYDROLIPOYLLYSINE-RESIDUE ACETYLTRANSFERASE COMPONENT OF PYRUVATE DEHYDROGENASE COMPLEX, MITOCHONDRIAL-RELATED"/>
    <property type="match status" value="1"/>
</dbReference>
<dbReference type="InterPro" id="IPR036625">
    <property type="entry name" value="E3-bd_dom_sf"/>
</dbReference>
<dbReference type="Gene3D" id="2.40.50.100">
    <property type="match status" value="1"/>
</dbReference>
<dbReference type="SUPFAM" id="SSF47005">
    <property type="entry name" value="Peripheral subunit-binding domain of 2-oxo acid dehydrogenase complex"/>
    <property type="match status" value="1"/>
</dbReference>
<feature type="compositionally biased region" description="Low complexity" evidence="9">
    <location>
        <begin position="117"/>
        <end position="128"/>
    </location>
</feature>
<dbReference type="InterPro" id="IPR011053">
    <property type="entry name" value="Single_hybrid_motif"/>
</dbReference>
<dbReference type="Pfam" id="PF00198">
    <property type="entry name" value="2-oxoacid_dh"/>
    <property type="match status" value="1"/>
</dbReference>
<sequence length="428" mass="44830">MAEVITMLALSPTMDEGTLAEWTIKEGDVVEEGQVIAEVETDKATMEMESFFEGTLLKLLVAAGDAVPVGDAMAIVGEAGEDISALLKELEGGGAAAPAQADEAPAEELPAEDAADDGAAAAKPAKGGASDGRVKSSPLARRMAEDAGIELSEIEGSGPSGRVIKRDVEAAMESQGAKKAAPAPKAASAAASADGLAAGTQVPLSQMRKTIAKRLQSVWQSTPHFTLTMDIDMAAAMAKRKEINAGLKAANINAKVSVNDMIVKACAVALQEYPAMNVSYQDDHLLQFDEVHVGVAVAIEEGLITPTIRFANEKGLRKISEEVRELAGRAQDKKLKPEEYTGGTFTVSNLGMFGIDHFMAIINPPQAGILACGAVKKTPVVNDDGELEVGTRMKVTLSCDHRAVDGATGAEFLTHVKRLLETPLLLMV</sequence>
<keyword evidence="3 8" id="KW-0808">Transferase</keyword>
<evidence type="ECO:0000256" key="1">
    <source>
        <dbReference type="ARBA" id="ARBA00007317"/>
    </source>
</evidence>
<evidence type="ECO:0000256" key="5">
    <source>
        <dbReference type="ARBA" id="ARBA00023315"/>
    </source>
</evidence>
<dbReference type="Gene3D" id="3.30.559.10">
    <property type="entry name" value="Chloramphenicol acetyltransferase-like domain"/>
    <property type="match status" value="1"/>
</dbReference>
<comment type="similarity">
    <text evidence="1 8">Belongs to the 2-oxoacid dehydrogenase family.</text>
</comment>
<keyword evidence="5 8" id="KW-0012">Acyltransferase</keyword>
<dbReference type="SUPFAM" id="SSF52777">
    <property type="entry name" value="CoA-dependent acyltransferases"/>
    <property type="match status" value="1"/>
</dbReference>
<evidence type="ECO:0000256" key="3">
    <source>
        <dbReference type="ARBA" id="ARBA00022679"/>
    </source>
</evidence>
<reference evidence="10 11" key="1">
    <citation type="submission" date="2018-06" db="EMBL/GenBank/DDBJ databases">
        <title>Lujinxingia sediminis gen. nov. sp. nov., a new facultative anaerobic member of the class Deltaproteobacteria, and proposal of Lujinxingaceae fam. nov.</title>
        <authorList>
            <person name="Guo L.-Y."/>
            <person name="Li C.-M."/>
            <person name="Wang S."/>
            <person name="Du Z.-J."/>
        </authorList>
    </citation>
    <scope>NUCLEOTIDE SEQUENCE [LARGE SCALE GENOMIC DNA]</scope>
    <source>
        <strain evidence="10 11">FA350</strain>
    </source>
</reference>
<evidence type="ECO:0000256" key="2">
    <source>
        <dbReference type="ARBA" id="ARBA00011484"/>
    </source>
</evidence>
<gene>
    <name evidence="10" type="ORF">DN745_14450</name>
</gene>
<dbReference type="Gene3D" id="4.10.320.10">
    <property type="entry name" value="E3-binding domain"/>
    <property type="match status" value="1"/>
</dbReference>
<dbReference type="GO" id="GO:0006086">
    <property type="term" value="P:pyruvate decarboxylation to acetyl-CoA"/>
    <property type="evidence" value="ECO:0007669"/>
    <property type="project" value="InterPro"/>
</dbReference>
<dbReference type="AlphaFoldDB" id="A0A2Z4FP05"/>
<dbReference type="PROSITE" id="PS50968">
    <property type="entry name" value="BIOTINYL_LIPOYL"/>
    <property type="match status" value="1"/>
</dbReference>
<evidence type="ECO:0000256" key="4">
    <source>
        <dbReference type="ARBA" id="ARBA00022823"/>
    </source>
</evidence>
<dbReference type="InterPro" id="IPR006257">
    <property type="entry name" value="LAT1"/>
</dbReference>
<evidence type="ECO:0000313" key="11">
    <source>
        <dbReference type="Proteomes" id="UP000249799"/>
    </source>
</evidence>
<keyword evidence="11" id="KW-1185">Reference proteome</keyword>
<dbReference type="EC" id="2.3.1.12" evidence="8"/>
<dbReference type="Pfam" id="PF00364">
    <property type="entry name" value="Biotin_lipoyl"/>
    <property type="match status" value="1"/>
</dbReference>
<protein>
    <recommendedName>
        <fullName evidence="8">Acetyltransferase component of pyruvate dehydrogenase complex</fullName>
        <ecNumber evidence="8">2.3.1.12</ecNumber>
    </recommendedName>
</protein>
<dbReference type="PROSITE" id="PS51826">
    <property type="entry name" value="PSBD"/>
    <property type="match status" value="1"/>
</dbReference>
<dbReference type="SUPFAM" id="SSF51230">
    <property type="entry name" value="Single hybrid motif"/>
    <property type="match status" value="1"/>
</dbReference>
<dbReference type="PANTHER" id="PTHR23151">
    <property type="entry name" value="DIHYDROLIPOAMIDE ACETYL/SUCCINYL-TRANSFERASE-RELATED"/>
    <property type="match status" value="1"/>
</dbReference>
<dbReference type="InterPro" id="IPR000089">
    <property type="entry name" value="Biotin_lipoyl"/>
</dbReference>
<dbReference type="RefSeq" id="WP_111335935.1">
    <property type="nucleotide sequence ID" value="NZ_CP030032.1"/>
</dbReference>
<evidence type="ECO:0000313" key="10">
    <source>
        <dbReference type="EMBL" id="AWV90465.1"/>
    </source>
</evidence>
<comment type="cofactor">
    <cofactor evidence="8">
        <name>(R)-lipoate</name>
        <dbReference type="ChEBI" id="CHEBI:83088"/>
    </cofactor>
    <text evidence="8">Binds 1 lipoyl cofactor covalently.</text>
</comment>
<dbReference type="InterPro" id="IPR023213">
    <property type="entry name" value="CAT-like_dom_sf"/>
</dbReference>
<dbReference type="OrthoDB" id="9805770at2"/>
<comment type="catalytic activity">
    <reaction evidence="7 8">
        <text>N(6)-[(R)-dihydrolipoyl]-L-lysyl-[protein] + acetyl-CoA = N(6)-[(R)-S(8)-acetyldihydrolipoyl]-L-lysyl-[protein] + CoA</text>
        <dbReference type="Rhea" id="RHEA:17017"/>
        <dbReference type="Rhea" id="RHEA-COMP:10475"/>
        <dbReference type="Rhea" id="RHEA-COMP:10478"/>
        <dbReference type="ChEBI" id="CHEBI:57287"/>
        <dbReference type="ChEBI" id="CHEBI:57288"/>
        <dbReference type="ChEBI" id="CHEBI:83100"/>
        <dbReference type="ChEBI" id="CHEBI:83111"/>
        <dbReference type="EC" id="2.3.1.12"/>
    </reaction>
</comment>
<dbReference type="InterPro" id="IPR003016">
    <property type="entry name" value="2-oxoA_DH_lipoyl-BS"/>
</dbReference>
<evidence type="ECO:0000256" key="9">
    <source>
        <dbReference type="SAM" id="MobiDB-lite"/>
    </source>
</evidence>
<evidence type="ECO:0000256" key="6">
    <source>
        <dbReference type="ARBA" id="ARBA00025211"/>
    </source>
</evidence>
<dbReference type="InterPro" id="IPR001078">
    <property type="entry name" value="2-oxoacid_DH_actylTfrase"/>
</dbReference>
<dbReference type="EMBL" id="CP030032">
    <property type="protein sequence ID" value="AWV90465.1"/>
    <property type="molecule type" value="Genomic_DNA"/>
</dbReference>
<dbReference type="Pfam" id="PF02817">
    <property type="entry name" value="E3_binding"/>
    <property type="match status" value="1"/>
</dbReference>
<keyword evidence="10" id="KW-0670">Pyruvate</keyword>
<comment type="function">
    <text evidence="6">The pyruvate dehydrogenase complex catalyzes the overall conversion of pyruvate to acetyl-CoA and CO(2). It contains multiple copies of three enzymatic components: pyruvate dehydrogenase (E1), dihydrolipoamide acetyltransferase (E2) and lipoamide dehydrogenase (E3).</text>
</comment>
<name>A0A2Z4FP05_9DELT</name>